<dbReference type="PANTHER" id="PTHR30504">
    <property type="entry name" value="GLUCANS BIOSYNTHESIS PROTEIN"/>
    <property type="match status" value="1"/>
</dbReference>
<evidence type="ECO:0000256" key="1">
    <source>
        <dbReference type="ARBA" id="ARBA00004418"/>
    </source>
</evidence>
<dbReference type="InterPro" id="IPR014718">
    <property type="entry name" value="GH-type_carb-bd"/>
</dbReference>
<name>A0ABZ2TMI8_9RHOB</name>
<dbReference type="PANTHER" id="PTHR30504:SF2">
    <property type="entry name" value="GLUCANS BIOSYNTHESIS PROTEIN G"/>
    <property type="match status" value="1"/>
</dbReference>
<evidence type="ECO:0000313" key="7">
    <source>
        <dbReference type="EMBL" id="WYK19373.1"/>
    </source>
</evidence>
<dbReference type="Proteomes" id="UP001281305">
    <property type="component" value="Chromosome"/>
</dbReference>
<keyword evidence="8" id="KW-1185">Reference proteome</keyword>
<dbReference type="Gene3D" id="2.70.98.10">
    <property type="match status" value="1"/>
</dbReference>
<accession>A0ABZ2TMI8</accession>
<dbReference type="Gene3D" id="2.60.40.10">
    <property type="entry name" value="Immunoglobulins"/>
    <property type="match status" value="1"/>
</dbReference>
<evidence type="ECO:0000259" key="6">
    <source>
        <dbReference type="Pfam" id="PF04349"/>
    </source>
</evidence>
<dbReference type="InterPro" id="IPR014756">
    <property type="entry name" value="Ig_E-set"/>
</dbReference>
<evidence type="ECO:0000256" key="2">
    <source>
        <dbReference type="ARBA" id="ARBA00005001"/>
    </source>
</evidence>
<keyword evidence="5" id="KW-0732">Signal</keyword>
<proteinExistence type="inferred from homology"/>
<dbReference type="InterPro" id="IPR013783">
    <property type="entry name" value="Ig-like_fold"/>
</dbReference>
<dbReference type="SUPFAM" id="SSF81296">
    <property type="entry name" value="E set domains"/>
    <property type="match status" value="1"/>
</dbReference>
<sequence length="514" mass="57504">MSRLTNSATVTRRALLGGAAASALIPGLLPLPSRAATGSAEFSRDAVIDMARDLATRDYTPRDMVPEDWQNLTYDQYRDIRFPRKNALWAGTDRSYEVDFFAPGLYFPRATKVYSVENNVAAAVPFTLDNFNKGKLVPDLIKTAETLGYSGLRLRTNLGHPEYKTEFCVFQGASYFRAIGIGQTYGLSGRGLALRTGAPEGEEFPDFVKFWLEAPGSDQKNMVVHALMDSPSVTGAYRFDITPGADCVMEVEATLFPRVELDNVGLGPLTSMFLFDQTNRNRFDDFRPAVHDNDGLMMWNGNGEVIWRPLANPTQLQISSFVDTNPRGFGLMQRARELEDFADLEALYHNRPGLWVEPKGDWGKGTVTLVEIPTDEEIYDNIVAYWRPAEPMPAGQQVDLSYKLTWSADAPIEPRLPKVINTSMGRRLFGPGRLVVIDFEDSPLFDDGPEALTVHTYSPHVETSEGVLQRNPATGGLRLAFNFDPGERRHIELRAQLLKDGQMASEVWLYRWTV</sequence>
<dbReference type="InterPro" id="IPR006311">
    <property type="entry name" value="TAT_signal"/>
</dbReference>
<feature type="chain" id="PRO_5046331809" evidence="5">
    <location>
        <begin position="36"/>
        <end position="514"/>
    </location>
</feature>
<reference evidence="7 8" key="1">
    <citation type="submission" date="2024-02" db="EMBL/GenBank/DDBJ databases">
        <title>Roseovarius strain W115 nov., isolated from a marine algae.</title>
        <authorList>
            <person name="Lee M.W."/>
            <person name="Lee J.K."/>
            <person name="Kim J.M."/>
            <person name="Choi D.G."/>
            <person name="Baek J.H."/>
            <person name="Bayburt H."/>
            <person name="Jung J.J."/>
            <person name="Han D.M."/>
            <person name="Jeon C.O."/>
        </authorList>
    </citation>
    <scope>NUCLEOTIDE SEQUENCE [LARGE SCALE GENOMIC DNA]</scope>
    <source>
        <strain evidence="7 8">W115</strain>
    </source>
</reference>
<dbReference type="InterPro" id="IPR011013">
    <property type="entry name" value="Gal_mutarotase_sf_dom"/>
</dbReference>
<keyword evidence="4" id="KW-0574">Periplasm</keyword>
<dbReference type="PROSITE" id="PS51318">
    <property type="entry name" value="TAT"/>
    <property type="match status" value="1"/>
</dbReference>
<evidence type="ECO:0000256" key="4">
    <source>
        <dbReference type="ARBA" id="ARBA00022764"/>
    </source>
</evidence>
<dbReference type="SUPFAM" id="SSF74650">
    <property type="entry name" value="Galactose mutarotase-like"/>
    <property type="match status" value="1"/>
</dbReference>
<feature type="domain" description="Glucan biosynthesis periplasmic MdoG C-terminal" evidence="6">
    <location>
        <begin position="42"/>
        <end position="512"/>
    </location>
</feature>
<organism evidence="7 8">
    <name type="scientific">Roseovarius rhodophyticola</name>
    <dbReference type="NCBI Taxonomy" id="3080827"/>
    <lineage>
        <taxon>Bacteria</taxon>
        <taxon>Pseudomonadati</taxon>
        <taxon>Pseudomonadota</taxon>
        <taxon>Alphaproteobacteria</taxon>
        <taxon>Rhodobacterales</taxon>
        <taxon>Roseobacteraceae</taxon>
        <taxon>Roseovarius</taxon>
    </lineage>
</organism>
<protein>
    <submittedName>
        <fullName evidence="7">Glucan biosynthesis protein G</fullName>
    </submittedName>
</protein>
<comment type="pathway">
    <text evidence="2">Glycan metabolism; osmoregulated periplasmic glucan (OPG) biosynthesis.</text>
</comment>
<dbReference type="InterPro" id="IPR014438">
    <property type="entry name" value="Glucan_biosyn_MdoG/MdoD"/>
</dbReference>
<feature type="signal peptide" evidence="5">
    <location>
        <begin position="1"/>
        <end position="35"/>
    </location>
</feature>
<dbReference type="EMBL" id="CP146606">
    <property type="protein sequence ID" value="WYK19373.1"/>
    <property type="molecule type" value="Genomic_DNA"/>
</dbReference>
<dbReference type="RefSeq" id="WP_317056069.1">
    <property type="nucleotide sequence ID" value="NZ_CP146606.1"/>
</dbReference>
<evidence type="ECO:0000256" key="3">
    <source>
        <dbReference type="ARBA" id="ARBA00009284"/>
    </source>
</evidence>
<evidence type="ECO:0000313" key="8">
    <source>
        <dbReference type="Proteomes" id="UP001281305"/>
    </source>
</evidence>
<dbReference type="InterPro" id="IPR007444">
    <property type="entry name" value="Glucan_biosyn_MdoG_C"/>
</dbReference>
<comment type="subcellular location">
    <subcellularLocation>
        <location evidence="1">Periplasm</location>
    </subcellularLocation>
</comment>
<gene>
    <name evidence="7" type="ORF">RZS32_005750</name>
</gene>
<evidence type="ECO:0000256" key="5">
    <source>
        <dbReference type="SAM" id="SignalP"/>
    </source>
</evidence>
<dbReference type="PIRSF" id="PIRSF006281">
    <property type="entry name" value="MdoG"/>
    <property type="match status" value="1"/>
</dbReference>
<dbReference type="Pfam" id="PF04349">
    <property type="entry name" value="MdoG"/>
    <property type="match status" value="1"/>
</dbReference>
<comment type="similarity">
    <text evidence="3">Belongs to the OpgD/OpgG family.</text>
</comment>